<evidence type="ECO:0000313" key="1">
    <source>
        <dbReference type="EMBL" id="KAI0045682.1"/>
    </source>
</evidence>
<dbReference type="Proteomes" id="UP000814033">
    <property type="component" value="Unassembled WGS sequence"/>
</dbReference>
<comment type="caution">
    <text evidence="1">The sequence shown here is derived from an EMBL/GenBank/DDBJ whole genome shotgun (WGS) entry which is preliminary data.</text>
</comment>
<reference evidence="1" key="2">
    <citation type="journal article" date="2022" name="New Phytol.">
        <title>Evolutionary transition to the ectomycorrhizal habit in the genomes of a hyperdiverse lineage of mushroom-forming fungi.</title>
        <authorList>
            <person name="Looney B."/>
            <person name="Miyauchi S."/>
            <person name="Morin E."/>
            <person name="Drula E."/>
            <person name="Courty P.E."/>
            <person name="Kohler A."/>
            <person name="Kuo A."/>
            <person name="LaButti K."/>
            <person name="Pangilinan J."/>
            <person name="Lipzen A."/>
            <person name="Riley R."/>
            <person name="Andreopoulos W."/>
            <person name="He G."/>
            <person name="Johnson J."/>
            <person name="Nolan M."/>
            <person name="Tritt A."/>
            <person name="Barry K.W."/>
            <person name="Grigoriev I.V."/>
            <person name="Nagy L.G."/>
            <person name="Hibbett D."/>
            <person name="Henrissat B."/>
            <person name="Matheny P.B."/>
            <person name="Labbe J."/>
            <person name="Martin F.M."/>
        </authorList>
    </citation>
    <scope>NUCLEOTIDE SEQUENCE</scope>
    <source>
        <strain evidence="1">FP105234-sp</strain>
    </source>
</reference>
<accession>A0ACB8RPF2</accession>
<protein>
    <submittedName>
        <fullName evidence="1">Uncharacterized protein</fullName>
    </submittedName>
</protein>
<keyword evidence="2" id="KW-1185">Reference proteome</keyword>
<organism evidence="1 2">
    <name type="scientific">Auriscalpium vulgare</name>
    <dbReference type="NCBI Taxonomy" id="40419"/>
    <lineage>
        <taxon>Eukaryota</taxon>
        <taxon>Fungi</taxon>
        <taxon>Dikarya</taxon>
        <taxon>Basidiomycota</taxon>
        <taxon>Agaricomycotina</taxon>
        <taxon>Agaricomycetes</taxon>
        <taxon>Russulales</taxon>
        <taxon>Auriscalpiaceae</taxon>
        <taxon>Auriscalpium</taxon>
    </lineage>
</organism>
<proteinExistence type="predicted"/>
<name>A0ACB8RPF2_9AGAM</name>
<reference evidence="1" key="1">
    <citation type="submission" date="2021-02" db="EMBL/GenBank/DDBJ databases">
        <authorList>
            <consortium name="DOE Joint Genome Institute"/>
            <person name="Ahrendt S."/>
            <person name="Looney B.P."/>
            <person name="Miyauchi S."/>
            <person name="Morin E."/>
            <person name="Drula E."/>
            <person name="Courty P.E."/>
            <person name="Chicoki N."/>
            <person name="Fauchery L."/>
            <person name="Kohler A."/>
            <person name="Kuo A."/>
            <person name="Labutti K."/>
            <person name="Pangilinan J."/>
            <person name="Lipzen A."/>
            <person name="Riley R."/>
            <person name="Andreopoulos W."/>
            <person name="He G."/>
            <person name="Johnson J."/>
            <person name="Barry K.W."/>
            <person name="Grigoriev I.V."/>
            <person name="Nagy L."/>
            <person name="Hibbett D."/>
            <person name="Henrissat B."/>
            <person name="Matheny P.B."/>
            <person name="Labbe J."/>
            <person name="Martin F."/>
        </authorList>
    </citation>
    <scope>NUCLEOTIDE SEQUENCE</scope>
    <source>
        <strain evidence="1">FP105234-sp</strain>
    </source>
</reference>
<gene>
    <name evidence="1" type="ORF">FA95DRAFT_94417</name>
</gene>
<dbReference type="EMBL" id="MU275944">
    <property type="protein sequence ID" value="KAI0045682.1"/>
    <property type="molecule type" value="Genomic_DNA"/>
</dbReference>
<sequence>MMIEDSPPKSIFTLTSAYSLAGVVVLGLTAHLAARALLPAKARWQDRATFVWLVFDALIHFIFEGSFLWLSILGRTVNSSEGVFAEMARICRG</sequence>
<evidence type="ECO:0000313" key="2">
    <source>
        <dbReference type="Proteomes" id="UP000814033"/>
    </source>
</evidence>